<comment type="subcellular location">
    <subcellularLocation>
        <location evidence="3">Secreted</location>
    </subcellularLocation>
    <subcellularLocation>
        <location evidence="3">Bacterial flagellum</location>
    </subcellularLocation>
</comment>
<keyword evidence="2 3" id="KW-0975">Bacterial flagellum</keyword>
<organism evidence="6 7">
    <name type="scientific">Candidatus Galligastranaerophilus intestinavium</name>
    <dbReference type="NCBI Taxonomy" id="2840836"/>
    <lineage>
        <taxon>Bacteria</taxon>
        <taxon>Candidatus Galligastranaerophilus</taxon>
    </lineage>
</organism>
<dbReference type="PANTHER" id="PTHR42792:SF2">
    <property type="entry name" value="FLAGELLIN"/>
    <property type="match status" value="1"/>
</dbReference>
<evidence type="ECO:0000256" key="3">
    <source>
        <dbReference type="RuleBase" id="RU362073"/>
    </source>
</evidence>
<dbReference type="SUPFAM" id="SSF64518">
    <property type="entry name" value="Phase 1 flagellin"/>
    <property type="match status" value="1"/>
</dbReference>
<dbReference type="GO" id="GO:0009288">
    <property type="term" value="C:bacterial-type flagellum"/>
    <property type="evidence" value="ECO:0007669"/>
    <property type="project" value="UniProtKB-SubCell"/>
</dbReference>
<dbReference type="GO" id="GO:0005576">
    <property type="term" value="C:extracellular region"/>
    <property type="evidence" value="ECO:0007669"/>
    <property type="project" value="UniProtKB-SubCell"/>
</dbReference>
<feature type="domain" description="Flagellin C-terminal" evidence="5">
    <location>
        <begin position="220"/>
        <end position="304"/>
    </location>
</feature>
<evidence type="ECO:0000259" key="4">
    <source>
        <dbReference type="Pfam" id="PF00669"/>
    </source>
</evidence>
<name>A0A9D1FJG8_9BACT</name>
<dbReference type="InterPro" id="IPR046358">
    <property type="entry name" value="Flagellin_C"/>
</dbReference>
<reference evidence="6" key="2">
    <citation type="journal article" date="2021" name="PeerJ">
        <title>Extensive microbial diversity within the chicken gut microbiome revealed by metagenomics and culture.</title>
        <authorList>
            <person name="Gilroy R."/>
            <person name="Ravi A."/>
            <person name="Getino M."/>
            <person name="Pursley I."/>
            <person name="Horton D.L."/>
            <person name="Alikhan N.F."/>
            <person name="Baker D."/>
            <person name="Gharbi K."/>
            <person name="Hall N."/>
            <person name="Watson M."/>
            <person name="Adriaenssens E.M."/>
            <person name="Foster-Nyarko E."/>
            <person name="Jarju S."/>
            <person name="Secka A."/>
            <person name="Antonio M."/>
            <person name="Oren A."/>
            <person name="Chaudhuri R.R."/>
            <person name="La Ragione R."/>
            <person name="Hildebrand F."/>
            <person name="Pallen M.J."/>
        </authorList>
    </citation>
    <scope>NUCLEOTIDE SEQUENCE</scope>
    <source>
        <strain evidence="6">CHK152-2871</strain>
    </source>
</reference>
<dbReference type="GO" id="GO:0005198">
    <property type="term" value="F:structural molecule activity"/>
    <property type="evidence" value="ECO:0007669"/>
    <property type="project" value="UniProtKB-UniRule"/>
</dbReference>
<dbReference type="AlphaFoldDB" id="A0A9D1FJG8"/>
<proteinExistence type="inferred from homology"/>
<dbReference type="Pfam" id="PF00700">
    <property type="entry name" value="Flagellin_C"/>
    <property type="match status" value="1"/>
</dbReference>
<dbReference type="EMBL" id="DVJQ01000051">
    <property type="protein sequence ID" value="HIS74628.1"/>
    <property type="molecule type" value="Genomic_DNA"/>
</dbReference>
<gene>
    <name evidence="6" type="ORF">IAA86_06380</name>
</gene>
<accession>A0A9D1FJG8</accession>
<protein>
    <recommendedName>
        <fullName evidence="3">Flagellin</fullName>
    </recommendedName>
</protein>
<evidence type="ECO:0000313" key="6">
    <source>
        <dbReference type="EMBL" id="HIS74628.1"/>
    </source>
</evidence>
<sequence>MAISVNTNVPSLIAQNSLNRSLSAMEKAMQQLTTGKRINNAGDDAAGLVISENMRVQINGSNKAMDNVQDAQNFAAVAEGGMITIGDHLQRINELLIQGANDTNSVESRQAILVEVKQRLEDINVIAQSTQFNGRTMLDGTFGDAGESFIVQIGPYSDTQNADNPLNTLDISGAFTDCHLSTLGIGTTTGAAYDGIILPAELDPDDPAFDPTGDNFRLYMDTVQAAITEVTEARGLLGGYLNRMTSTYDNLTITVENMTTAKSRITDTDVAEASSEMIKQQILEQVSGSMLTQANQLPSLALSLI</sequence>
<evidence type="ECO:0000256" key="1">
    <source>
        <dbReference type="ARBA" id="ARBA00005709"/>
    </source>
</evidence>
<keyword evidence="3" id="KW-0964">Secreted</keyword>
<reference evidence="6" key="1">
    <citation type="submission" date="2020-10" db="EMBL/GenBank/DDBJ databases">
        <authorList>
            <person name="Gilroy R."/>
        </authorList>
    </citation>
    <scope>NUCLEOTIDE SEQUENCE</scope>
    <source>
        <strain evidence="6">CHK152-2871</strain>
    </source>
</reference>
<comment type="similarity">
    <text evidence="1 3">Belongs to the bacterial flagellin family.</text>
</comment>
<evidence type="ECO:0000259" key="5">
    <source>
        <dbReference type="Pfam" id="PF00700"/>
    </source>
</evidence>
<dbReference type="PANTHER" id="PTHR42792">
    <property type="entry name" value="FLAGELLIN"/>
    <property type="match status" value="1"/>
</dbReference>
<dbReference type="Pfam" id="PF00669">
    <property type="entry name" value="Flagellin_N"/>
    <property type="match status" value="1"/>
</dbReference>
<dbReference type="Proteomes" id="UP000886865">
    <property type="component" value="Unassembled WGS sequence"/>
</dbReference>
<feature type="domain" description="Flagellin N-terminal" evidence="4">
    <location>
        <begin position="5"/>
        <end position="141"/>
    </location>
</feature>
<dbReference type="PRINTS" id="PR00207">
    <property type="entry name" value="FLAGELLIN"/>
</dbReference>
<comment type="function">
    <text evidence="3">Flagellin is the subunit protein which polymerizes to form the filaments of bacterial flagella.</text>
</comment>
<comment type="caution">
    <text evidence="6">The sequence shown here is derived from an EMBL/GenBank/DDBJ whole genome shotgun (WGS) entry which is preliminary data.</text>
</comment>
<dbReference type="InterPro" id="IPR001029">
    <property type="entry name" value="Flagellin_N"/>
</dbReference>
<dbReference type="InterPro" id="IPR001492">
    <property type="entry name" value="Flagellin"/>
</dbReference>
<evidence type="ECO:0000313" key="7">
    <source>
        <dbReference type="Proteomes" id="UP000886865"/>
    </source>
</evidence>
<dbReference type="Gene3D" id="1.20.1330.10">
    <property type="entry name" value="f41 fragment of flagellin, N-terminal domain"/>
    <property type="match status" value="1"/>
</dbReference>
<evidence type="ECO:0000256" key="2">
    <source>
        <dbReference type="ARBA" id="ARBA00023143"/>
    </source>
</evidence>